<dbReference type="Pfam" id="PF01522">
    <property type="entry name" value="Polysacc_deac_1"/>
    <property type="match status" value="1"/>
</dbReference>
<dbReference type="SUPFAM" id="SSF88713">
    <property type="entry name" value="Glycoside hydrolase/deacetylase"/>
    <property type="match status" value="1"/>
</dbReference>
<evidence type="ECO:0000313" key="7">
    <source>
        <dbReference type="Proteomes" id="UP000281647"/>
    </source>
</evidence>
<evidence type="ECO:0000256" key="1">
    <source>
        <dbReference type="ARBA" id="ARBA00003236"/>
    </source>
</evidence>
<dbReference type="PANTHER" id="PTHR47561:SF1">
    <property type="entry name" value="POLYSACCHARIDE DEACETYLASE FAMILY PROTEIN (AFU_ORTHOLOGUE AFUA_6G05030)"/>
    <property type="match status" value="1"/>
</dbReference>
<dbReference type="Proteomes" id="UP000281647">
    <property type="component" value="Unassembled WGS sequence"/>
</dbReference>
<dbReference type="RefSeq" id="WP_128625465.1">
    <property type="nucleotide sequence ID" value="NZ_ML133514.1"/>
</dbReference>
<evidence type="ECO:0000256" key="3">
    <source>
        <dbReference type="ARBA" id="ARBA00020071"/>
    </source>
</evidence>
<evidence type="ECO:0000256" key="2">
    <source>
        <dbReference type="ARBA" id="ARBA00010973"/>
    </source>
</evidence>
<dbReference type="InterPro" id="IPR037950">
    <property type="entry name" value="PgdA-like"/>
</dbReference>
<comment type="function">
    <text evidence="1">Is involved in generating a small heat-stable compound (Nod), an acylated oligomer of N-acetylglucosamine, that stimulates mitosis in various plant protoplasts.</text>
</comment>
<comment type="caution">
    <text evidence="6">The sequence shown here is derived from an EMBL/GenBank/DDBJ whole genome shotgun (WGS) entry which is preliminary data.</text>
</comment>
<accession>A0A432V167</accession>
<organism evidence="6 7">
    <name type="scientific">Borborobacter arsenicus</name>
    <dbReference type="NCBI Taxonomy" id="1851146"/>
    <lineage>
        <taxon>Bacteria</taxon>
        <taxon>Pseudomonadati</taxon>
        <taxon>Pseudomonadota</taxon>
        <taxon>Alphaproteobacteria</taxon>
        <taxon>Hyphomicrobiales</taxon>
        <taxon>Phyllobacteriaceae</taxon>
        <taxon>Borborobacter</taxon>
    </lineage>
</organism>
<dbReference type="CDD" id="cd10938">
    <property type="entry name" value="CE4_HpPgdA_like"/>
    <property type="match status" value="1"/>
</dbReference>
<feature type="domain" description="NodB homology" evidence="5">
    <location>
        <begin position="40"/>
        <end position="261"/>
    </location>
</feature>
<dbReference type="PROSITE" id="PS51677">
    <property type="entry name" value="NODB"/>
    <property type="match status" value="1"/>
</dbReference>
<dbReference type="PANTHER" id="PTHR47561">
    <property type="entry name" value="POLYSACCHARIDE DEACETYLASE FAMILY PROTEIN (AFU_ORTHOLOGUE AFUA_6G05030)"/>
    <property type="match status" value="1"/>
</dbReference>
<dbReference type="OrthoDB" id="9784220at2"/>
<dbReference type="InterPro" id="IPR011330">
    <property type="entry name" value="Glyco_hydro/deAcase_b/a-brl"/>
</dbReference>
<sequence length="277" mass="31393">MDDMTPVEWPNGARCAVMLTFDFDAETLWLSRDPDNARRPGVLSQGVYGGKTGVPKILELLREEHLKATFFVPGWTAEKYADRVEAIAAGGHEIGHHGYLHEWIDPDFPEKEREALEKGLESLRKTVGIKPAGYRSPAGETSQNMIGLLKEYGFLYDSSLMDQVSPYRHVLPDGSDGPVELPWHWSLDDAPYALFAIKSPRPIFTNEHILSIWKQEFMEIYRWGGLVNIVTHPQIIGRPSRLAMLREFIAFVRRYPDVWFATGQEVANAWAAKAKTP</sequence>
<keyword evidence="7" id="KW-1185">Reference proteome</keyword>
<comment type="similarity">
    <text evidence="2">Belongs to the polysaccharide deacetylase family.</text>
</comment>
<dbReference type="GO" id="GO:0005975">
    <property type="term" value="P:carbohydrate metabolic process"/>
    <property type="evidence" value="ECO:0007669"/>
    <property type="project" value="InterPro"/>
</dbReference>
<proteinExistence type="inferred from homology"/>
<evidence type="ECO:0000259" key="5">
    <source>
        <dbReference type="PROSITE" id="PS51677"/>
    </source>
</evidence>
<dbReference type="Gene3D" id="3.20.20.370">
    <property type="entry name" value="Glycoside hydrolase/deacetylase"/>
    <property type="match status" value="1"/>
</dbReference>
<dbReference type="GO" id="GO:0016810">
    <property type="term" value="F:hydrolase activity, acting on carbon-nitrogen (but not peptide) bonds"/>
    <property type="evidence" value="ECO:0007669"/>
    <property type="project" value="InterPro"/>
</dbReference>
<name>A0A432V167_9HYPH</name>
<reference evidence="6 7" key="1">
    <citation type="submission" date="2018-11" db="EMBL/GenBank/DDBJ databases">
        <title>Pseudaminobacter arsenicus sp. nov., an arsenic-resistant bacterium isolated from arsenic-rich aquifers.</title>
        <authorList>
            <person name="Mu Y."/>
        </authorList>
    </citation>
    <scope>NUCLEOTIDE SEQUENCE [LARGE SCALE GENOMIC DNA]</scope>
    <source>
        <strain evidence="6 7">CB3</strain>
    </source>
</reference>
<evidence type="ECO:0000256" key="4">
    <source>
        <dbReference type="ARBA" id="ARBA00032976"/>
    </source>
</evidence>
<protein>
    <recommendedName>
        <fullName evidence="3">Chitooligosaccharide deacetylase</fullName>
    </recommendedName>
    <alternativeName>
        <fullName evidence="4">Nodulation protein B</fullName>
    </alternativeName>
</protein>
<dbReference type="EMBL" id="RKST01000030">
    <property type="protein sequence ID" value="RUM95792.1"/>
    <property type="molecule type" value="Genomic_DNA"/>
</dbReference>
<dbReference type="AlphaFoldDB" id="A0A432V167"/>
<gene>
    <name evidence="6" type="ORF">EET67_21095</name>
</gene>
<dbReference type="InterPro" id="IPR002509">
    <property type="entry name" value="NODB_dom"/>
</dbReference>
<evidence type="ECO:0000313" key="6">
    <source>
        <dbReference type="EMBL" id="RUM95792.1"/>
    </source>
</evidence>